<gene>
    <name evidence="2" type="ORF">LJ757_02285</name>
</gene>
<proteinExistence type="predicted"/>
<dbReference type="AlphaFoldDB" id="A0A9X1MB83"/>
<sequence length="130" mass="13265">MAAQQDKKLSPSSGEPAGAEAPSAEPRRRRSRRSTVAPATLARAPGLLQTAPCLPPGISGSSDSATRQGSGGTSAGSPQHAAAAKAPATAAAPAEGILPSVAEEDDPRAWGDRPDDTADWLREQRPPHWG</sequence>
<accession>A0A9X1MB83</accession>
<reference evidence="2" key="1">
    <citation type="submission" date="2021-10" db="EMBL/GenBank/DDBJ databases">
        <title>Novel species in genus Arthrobacter.</title>
        <authorList>
            <person name="Liu Y."/>
        </authorList>
    </citation>
    <scope>NUCLEOTIDE SEQUENCE</scope>
    <source>
        <strain evidence="2">Zg-Y453</strain>
    </source>
</reference>
<evidence type="ECO:0000313" key="3">
    <source>
        <dbReference type="Proteomes" id="UP001139158"/>
    </source>
</evidence>
<dbReference type="Proteomes" id="UP001139158">
    <property type="component" value="Unassembled WGS sequence"/>
</dbReference>
<evidence type="ECO:0000313" key="2">
    <source>
        <dbReference type="EMBL" id="MCC3296633.1"/>
    </source>
</evidence>
<feature type="region of interest" description="Disordered" evidence="1">
    <location>
        <begin position="1"/>
        <end position="130"/>
    </location>
</feature>
<name>A0A9X1MB83_9MICC</name>
<comment type="caution">
    <text evidence="2">The sequence shown here is derived from an EMBL/GenBank/DDBJ whole genome shotgun (WGS) entry which is preliminary data.</text>
</comment>
<protein>
    <submittedName>
        <fullName evidence="2">Uncharacterized protein</fullName>
    </submittedName>
</protein>
<organism evidence="2 3">
    <name type="scientific">Arthrobacter caoxuetaonis</name>
    <dbReference type="NCBI Taxonomy" id="2886935"/>
    <lineage>
        <taxon>Bacteria</taxon>
        <taxon>Bacillati</taxon>
        <taxon>Actinomycetota</taxon>
        <taxon>Actinomycetes</taxon>
        <taxon>Micrococcales</taxon>
        <taxon>Micrococcaceae</taxon>
        <taxon>Arthrobacter</taxon>
    </lineage>
</organism>
<evidence type="ECO:0000256" key="1">
    <source>
        <dbReference type="SAM" id="MobiDB-lite"/>
    </source>
</evidence>
<dbReference type="EMBL" id="JAJFZV010000001">
    <property type="protein sequence ID" value="MCC3296633.1"/>
    <property type="molecule type" value="Genomic_DNA"/>
</dbReference>
<dbReference type="RefSeq" id="WP_227894372.1">
    <property type="nucleotide sequence ID" value="NZ_CP099466.1"/>
</dbReference>
<keyword evidence="3" id="KW-1185">Reference proteome</keyword>
<feature type="compositionally biased region" description="Polar residues" evidence="1">
    <location>
        <begin position="59"/>
        <end position="68"/>
    </location>
</feature>
<feature type="compositionally biased region" description="Basic and acidic residues" evidence="1">
    <location>
        <begin position="107"/>
        <end position="130"/>
    </location>
</feature>
<feature type="compositionally biased region" description="Low complexity" evidence="1">
    <location>
        <begin position="10"/>
        <end position="24"/>
    </location>
</feature>
<feature type="compositionally biased region" description="Low complexity" evidence="1">
    <location>
        <begin position="81"/>
        <end position="94"/>
    </location>
</feature>